<dbReference type="SMART" id="SM00345">
    <property type="entry name" value="HTH_GNTR"/>
    <property type="match status" value="1"/>
</dbReference>
<reference evidence="6" key="1">
    <citation type="submission" date="2016-10" db="EMBL/GenBank/DDBJ databases">
        <authorList>
            <person name="Varghese N."/>
            <person name="Submissions S."/>
        </authorList>
    </citation>
    <scope>NUCLEOTIDE SEQUENCE [LARGE SCALE GENOMIC DNA]</scope>
    <source>
        <strain evidence="6">DSM 43163</strain>
    </source>
</reference>
<dbReference type="GO" id="GO:0003700">
    <property type="term" value="F:DNA-binding transcription factor activity"/>
    <property type="evidence" value="ECO:0007669"/>
    <property type="project" value="InterPro"/>
</dbReference>
<dbReference type="PANTHER" id="PTHR44846:SF17">
    <property type="entry name" value="GNTR-FAMILY TRANSCRIPTIONAL REGULATOR"/>
    <property type="match status" value="1"/>
</dbReference>
<keyword evidence="2" id="KW-0238">DNA-binding</keyword>
<feature type="domain" description="HTH gntR-type" evidence="4">
    <location>
        <begin position="3"/>
        <end position="71"/>
    </location>
</feature>
<keyword evidence="6" id="KW-1185">Reference proteome</keyword>
<dbReference type="Pfam" id="PF07702">
    <property type="entry name" value="UTRA"/>
    <property type="match status" value="1"/>
</dbReference>
<keyword evidence="3" id="KW-0804">Transcription</keyword>
<gene>
    <name evidence="5" type="ORF">SAMN04489712_104180</name>
</gene>
<dbReference type="GO" id="GO:0003677">
    <property type="term" value="F:DNA binding"/>
    <property type="evidence" value="ECO:0007669"/>
    <property type="project" value="UniProtKB-KW"/>
</dbReference>
<keyword evidence="1" id="KW-0805">Transcription regulation</keyword>
<evidence type="ECO:0000256" key="2">
    <source>
        <dbReference type="ARBA" id="ARBA00023125"/>
    </source>
</evidence>
<evidence type="ECO:0000256" key="3">
    <source>
        <dbReference type="ARBA" id="ARBA00023163"/>
    </source>
</evidence>
<dbReference type="SUPFAM" id="SSF46785">
    <property type="entry name" value="Winged helix' DNA-binding domain"/>
    <property type="match status" value="1"/>
</dbReference>
<dbReference type="InterPro" id="IPR036388">
    <property type="entry name" value="WH-like_DNA-bd_sf"/>
</dbReference>
<dbReference type="PANTHER" id="PTHR44846">
    <property type="entry name" value="MANNOSYL-D-GLYCERATE TRANSPORT/METABOLISM SYSTEM REPRESSOR MNGR-RELATED"/>
    <property type="match status" value="1"/>
</dbReference>
<dbReference type="InterPro" id="IPR036390">
    <property type="entry name" value="WH_DNA-bd_sf"/>
</dbReference>
<dbReference type="EMBL" id="FNVO01000004">
    <property type="protein sequence ID" value="SEG27473.1"/>
    <property type="molecule type" value="Genomic_DNA"/>
</dbReference>
<dbReference type="SUPFAM" id="SSF64288">
    <property type="entry name" value="Chorismate lyase-like"/>
    <property type="match status" value="1"/>
</dbReference>
<dbReference type="InterPro" id="IPR000524">
    <property type="entry name" value="Tscrpt_reg_HTH_GntR"/>
</dbReference>
<dbReference type="SMART" id="SM00866">
    <property type="entry name" value="UTRA"/>
    <property type="match status" value="1"/>
</dbReference>
<proteinExistence type="predicted"/>
<dbReference type="RefSeq" id="WP_103937646.1">
    <property type="nucleotide sequence ID" value="NZ_FNVO01000004.1"/>
</dbReference>
<evidence type="ECO:0000259" key="4">
    <source>
        <dbReference type="PROSITE" id="PS50949"/>
    </source>
</evidence>
<evidence type="ECO:0000313" key="5">
    <source>
        <dbReference type="EMBL" id="SEG27473.1"/>
    </source>
</evidence>
<sequence length="271" mass="29966">MAAPRFRQIAEELIRRIDNGAYPEGTQLPTEVQLMDEFDASRNTIRDAVKLLIGRGLVHTSPGRGTFVLRAVEPFALTLASVGTAGQTSESEAYRFEARLQGREANVSDPRVEIKKAAGSVAQALGIEAGQRVVIRHQERRIDGRPWSLQTSWYPMAYVTQGADRLIDAEDIREGVVKYLQEELGVEQAGYRDKITARVPNAHEASFFNLPDSGSTVIVHDRIAYGRDKKPIRLTNTVYPADRNELYVEVGDVPPRTGPTPTVPVEGDDAI</sequence>
<dbReference type="Pfam" id="PF00392">
    <property type="entry name" value="GntR"/>
    <property type="match status" value="1"/>
</dbReference>
<name>A0A1H5YTE3_9ACTN</name>
<evidence type="ECO:0000256" key="1">
    <source>
        <dbReference type="ARBA" id="ARBA00023015"/>
    </source>
</evidence>
<protein>
    <submittedName>
        <fullName evidence="5">GntR family transcriptional regulator</fullName>
    </submittedName>
</protein>
<dbReference type="Gene3D" id="3.40.1410.10">
    <property type="entry name" value="Chorismate lyase-like"/>
    <property type="match status" value="1"/>
</dbReference>
<dbReference type="Gene3D" id="1.10.10.10">
    <property type="entry name" value="Winged helix-like DNA-binding domain superfamily/Winged helix DNA-binding domain"/>
    <property type="match status" value="1"/>
</dbReference>
<dbReference type="PRINTS" id="PR00035">
    <property type="entry name" value="HTHGNTR"/>
</dbReference>
<dbReference type="OrthoDB" id="3214900at2"/>
<dbReference type="AlphaFoldDB" id="A0A1H5YTE3"/>
<dbReference type="InterPro" id="IPR028978">
    <property type="entry name" value="Chorismate_lyase_/UTRA_dom_sf"/>
</dbReference>
<dbReference type="InterPro" id="IPR050679">
    <property type="entry name" value="Bact_HTH_transcr_reg"/>
</dbReference>
<dbReference type="GO" id="GO:0045892">
    <property type="term" value="P:negative regulation of DNA-templated transcription"/>
    <property type="evidence" value="ECO:0007669"/>
    <property type="project" value="TreeGrafter"/>
</dbReference>
<organism evidence="5 6">
    <name type="scientific">Thermomonospora echinospora</name>
    <dbReference type="NCBI Taxonomy" id="1992"/>
    <lineage>
        <taxon>Bacteria</taxon>
        <taxon>Bacillati</taxon>
        <taxon>Actinomycetota</taxon>
        <taxon>Actinomycetes</taxon>
        <taxon>Streptosporangiales</taxon>
        <taxon>Thermomonosporaceae</taxon>
        <taxon>Thermomonospora</taxon>
    </lineage>
</organism>
<dbReference type="InterPro" id="IPR011663">
    <property type="entry name" value="UTRA"/>
</dbReference>
<evidence type="ECO:0000313" key="6">
    <source>
        <dbReference type="Proteomes" id="UP000236723"/>
    </source>
</evidence>
<dbReference type="PROSITE" id="PS50949">
    <property type="entry name" value="HTH_GNTR"/>
    <property type="match status" value="1"/>
</dbReference>
<accession>A0A1H5YTE3</accession>
<dbReference type="CDD" id="cd07377">
    <property type="entry name" value="WHTH_GntR"/>
    <property type="match status" value="1"/>
</dbReference>
<dbReference type="Proteomes" id="UP000236723">
    <property type="component" value="Unassembled WGS sequence"/>
</dbReference>